<gene>
    <name evidence="2" type="ORF">HGA03_13355</name>
</gene>
<reference evidence="2 3" key="1">
    <citation type="submission" date="2020-04" db="EMBL/GenBank/DDBJ databases">
        <title>MicrobeNet Type strains.</title>
        <authorList>
            <person name="Nicholson A.C."/>
        </authorList>
    </citation>
    <scope>NUCLEOTIDE SEQUENCE [LARGE SCALE GENOMIC DNA]</scope>
    <source>
        <strain evidence="2 3">ATCC BAA-788</strain>
    </source>
</reference>
<dbReference type="AlphaFoldDB" id="A0A7X6KWR2"/>
<protein>
    <recommendedName>
        <fullName evidence="4">Ribosomally synthesized peptide with SipW-like signal peptide</fullName>
    </recommendedName>
</protein>
<accession>A0A7X6KWR2</accession>
<evidence type="ECO:0000256" key="1">
    <source>
        <dbReference type="SAM" id="Phobius"/>
    </source>
</evidence>
<sequence length="181" mass="17157">MTAPAGQPPRRGRRAALTAVGVVAGLILGIGGAWAYWTATGTAPAPPALTSGSLDMTVNGTLAGQGGTVALGTALTLTDARPTMGDSAAVTVGNTGSTPFQVTVTPSAQGTLAPYLVSTVAYGGTVSGSGCTGGSATPAVIEPGGMLSVCVAVTVDASAPASAQGTTGSVALSVVATQVTP</sequence>
<dbReference type="Proteomes" id="UP000581206">
    <property type="component" value="Unassembled WGS sequence"/>
</dbReference>
<keyword evidence="1" id="KW-1133">Transmembrane helix</keyword>
<organism evidence="2 3">
    <name type="scientific">Cellulomonas denverensis</name>
    <dbReference type="NCBI Taxonomy" id="264297"/>
    <lineage>
        <taxon>Bacteria</taxon>
        <taxon>Bacillati</taxon>
        <taxon>Actinomycetota</taxon>
        <taxon>Actinomycetes</taxon>
        <taxon>Micrococcales</taxon>
        <taxon>Cellulomonadaceae</taxon>
        <taxon>Cellulomonas</taxon>
    </lineage>
</organism>
<evidence type="ECO:0008006" key="4">
    <source>
        <dbReference type="Google" id="ProtNLM"/>
    </source>
</evidence>
<dbReference type="InterPro" id="IPR023833">
    <property type="entry name" value="Signal_pept_SipW-depend-type"/>
</dbReference>
<comment type="caution">
    <text evidence="2">The sequence shown here is derived from an EMBL/GenBank/DDBJ whole genome shotgun (WGS) entry which is preliminary data.</text>
</comment>
<evidence type="ECO:0000313" key="3">
    <source>
        <dbReference type="Proteomes" id="UP000581206"/>
    </source>
</evidence>
<keyword evidence="1" id="KW-0812">Transmembrane</keyword>
<keyword evidence="3" id="KW-1185">Reference proteome</keyword>
<evidence type="ECO:0000313" key="2">
    <source>
        <dbReference type="EMBL" id="NKY23654.1"/>
    </source>
</evidence>
<dbReference type="RefSeq" id="WP_168630780.1">
    <property type="nucleotide sequence ID" value="NZ_BONL01000026.1"/>
</dbReference>
<dbReference type="EMBL" id="JAAXOX010000007">
    <property type="protein sequence ID" value="NKY23654.1"/>
    <property type="molecule type" value="Genomic_DNA"/>
</dbReference>
<proteinExistence type="predicted"/>
<feature type="transmembrane region" description="Helical" evidence="1">
    <location>
        <begin position="15"/>
        <end position="37"/>
    </location>
</feature>
<dbReference type="NCBIfam" id="TIGR04088">
    <property type="entry name" value="cognate_SipW"/>
    <property type="match status" value="1"/>
</dbReference>
<name>A0A7X6KWR2_9CELL</name>
<keyword evidence="1" id="KW-0472">Membrane</keyword>